<gene>
    <name evidence="1" type="ORF">OUZ56_010360</name>
</gene>
<evidence type="ECO:0000313" key="1">
    <source>
        <dbReference type="EMBL" id="KAK4024865.1"/>
    </source>
</evidence>
<accession>A0ABR0AIJ2</accession>
<comment type="caution">
    <text evidence="1">The sequence shown here is derived from an EMBL/GenBank/DDBJ whole genome shotgun (WGS) entry which is preliminary data.</text>
</comment>
<protein>
    <submittedName>
        <fullName evidence="1">Uncharacterized protein</fullName>
    </submittedName>
</protein>
<dbReference type="Proteomes" id="UP001234178">
    <property type="component" value="Unassembled WGS sequence"/>
</dbReference>
<dbReference type="EMBL" id="JAOYFB010000037">
    <property type="protein sequence ID" value="KAK4024865.1"/>
    <property type="molecule type" value="Genomic_DNA"/>
</dbReference>
<keyword evidence="2" id="KW-1185">Reference proteome</keyword>
<organism evidence="1 2">
    <name type="scientific">Daphnia magna</name>
    <dbReference type="NCBI Taxonomy" id="35525"/>
    <lineage>
        <taxon>Eukaryota</taxon>
        <taxon>Metazoa</taxon>
        <taxon>Ecdysozoa</taxon>
        <taxon>Arthropoda</taxon>
        <taxon>Crustacea</taxon>
        <taxon>Branchiopoda</taxon>
        <taxon>Diplostraca</taxon>
        <taxon>Cladocera</taxon>
        <taxon>Anomopoda</taxon>
        <taxon>Daphniidae</taxon>
        <taxon>Daphnia</taxon>
    </lineage>
</organism>
<name>A0ABR0AIJ2_9CRUS</name>
<sequence>MSSGGAGVFWEVDGKFVRFVAASSLMVGSSGGCLTRDVRKINVEESVLSCSVLSNKMFE</sequence>
<evidence type="ECO:0000313" key="2">
    <source>
        <dbReference type="Proteomes" id="UP001234178"/>
    </source>
</evidence>
<reference evidence="1 2" key="1">
    <citation type="journal article" date="2023" name="Nucleic Acids Res.">
        <title>The hologenome of Daphnia magna reveals possible DNA methylation and microbiome-mediated evolution of the host genome.</title>
        <authorList>
            <person name="Chaturvedi A."/>
            <person name="Li X."/>
            <person name="Dhandapani V."/>
            <person name="Marshall H."/>
            <person name="Kissane S."/>
            <person name="Cuenca-Cambronero M."/>
            <person name="Asole G."/>
            <person name="Calvet F."/>
            <person name="Ruiz-Romero M."/>
            <person name="Marangio P."/>
            <person name="Guigo R."/>
            <person name="Rago D."/>
            <person name="Mirbahai L."/>
            <person name="Eastwood N."/>
            <person name="Colbourne J.K."/>
            <person name="Zhou J."/>
            <person name="Mallon E."/>
            <person name="Orsini L."/>
        </authorList>
    </citation>
    <scope>NUCLEOTIDE SEQUENCE [LARGE SCALE GENOMIC DNA]</scope>
    <source>
        <strain evidence="1">LRV0_1</strain>
    </source>
</reference>
<proteinExistence type="predicted"/>